<name>A0A0M7BEC4_9RHOB</name>
<organism evidence="4 5">
    <name type="scientific">Jannaschia seosinensis</name>
    <dbReference type="NCBI Taxonomy" id="313367"/>
    <lineage>
        <taxon>Bacteria</taxon>
        <taxon>Pseudomonadati</taxon>
        <taxon>Pseudomonadota</taxon>
        <taxon>Alphaproteobacteria</taxon>
        <taxon>Rhodobacterales</taxon>
        <taxon>Roseobacteraceae</taxon>
        <taxon>Jannaschia</taxon>
    </lineage>
</organism>
<dbReference type="SUPFAM" id="SSF46689">
    <property type="entry name" value="Homeodomain-like"/>
    <property type="match status" value="1"/>
</dbReference>
<dbReference type="RefSeq" id="WP_055663870.1">
    <property type="nucleotide sequence ID" value="NZ_CYPR01000161.1"/>
</dbReference>
<dbReference type="InterPro" id="IPR001647">
    <property type="entry name" value="HTH_TetR"/>
</dbReference>
<protein>
    <submittedName>
        <fullName evidence="4">Rut operon repressor</fullName>
    </submittedName>
</protein>
<dbReference type="Pfam" id="PF08362">
    <property type="entry name" value="TetR_C_3"/>
    <property type="match status" value="1"/>
</dbReference>
<dbReference type="OrthoDB" id="2356263at2"/>
<keyword evidence="5" id="KW-1185">Reference proteome</keyword>
<dbReference type="PANTHER" id="PTHR30055:SF196">
    <property type="entry name" value="HTH-TYPE TRANSCRIPTIONAL REGULATOR RUTR"/>
    <property type="match status" value="1"/>
</dbReference>
<dbReference type="PROSITE" id="PS50977">
    <property type="entry name" value="HTH_TETR_2"/>
    <property type="match status" value="1"/>
</dbReference>
<dbReference type="Proteomes" id="UP000049455">
    <property type="component" value="Unassembled WGS sequence"/>
</dbReference>
<dbReference type="GO" id="GO:0000976">
    <property type="term" value="F:transcription cis-regulatory region binding"/>
    <property type="evidence" value="ECO:0007669"/>
    <property type="project" value="TreeGrafter"/>
</dbReference>
<evidence type="ECO:0000313" key="4">
    <source>
        <dbReference type="EMBL" id="CUH39715.1"/>
    </source>
</evidence>
<dbReference type="Pfam" id="PF00440">
    <property type="entry name" value="TetR_N"/>
    <property type="match status" value="1"/>
</dbReference>
<evidence type="ECO:0000313" key="5">
    <source>
        <dbReference type="Proteomes" id="UP000049455"/>
    </source>
</evidence>
<keyword evidence="1 2" id="KW-0238">DNA-binding</keyword>
<dbReference type="PRINTS" id="PR00455">
    <property type="entry name" value="HTHTETR"/>
</dbReference>
<proteinExistence type="predicted"/>
<dbReference type="InterPro" id="IPR050109">
    <property type="entry name" value="HTH-type_TetR-like_transc_reg"/>
</dbReference>
<dbReference type="SUPFAM" id="SSF48498">
    <property type="entry name" value="Tetracyclin repressor-like, C-terminal domain"/>
    <property type="match status" value="1"/>
</dbReference>
<evidence type="ECO:0000256" key="1">
    <source>
        <dbReference type="ARBA" id="ARBA00023125"/>
    </source>
</evidence>
<sequence length="213" mass="23860">MTNGESATRIQVERRARILEAGLDVFAAEGFRGATVDGIARAAGLSKPNLLYYFPTKEAIYVALLGGLLDMWLDPLRALDPSGDPLTEMLAYIRRKLLLARDFPRESRLFAGEILRGAPEMGEMLSVDLRELVDARASVIARWMDAGCLARSDPHHLIFSIWALTQHYADFEVQVRAVLGRARDPWAEAEAELERHFRRVLKPDAPPAPQDRP</sequence>
<dbReference type="InterPro" id="IPR013573">
    <property type="entry name" value="Tscrpt_reg_YcdC_C"/>
</dbReference>
<evidence type="ECO:0000256" key="2">
    <source>
        <dbReference type="PROSITE-ProRule" id="PRU00335"/>
    </source>
</evidence>
<feature type="domain" description="HTH tetR-type" evidence="3">
    <location>
        <begin position="12"/>
        <end position="72"/>
    </location>
</feature>
<dbReference type="Gene3D" id="1.10.357.10">
    <property type="entry name" value="Tetracycline Repressor, domain 2"/>
    <property type="match status" value="1"/>
</dbReference>
<dbReference type="InterPro" id="IPR036271">
    <property type="entry name" value="Tet_transcr_reg_TetR-rel_C_sf"/>
</dbReference>
<dbReference type="GO" id="GO:0045892">
    <property type="term" value="P:negative regulation of DNA-templated transcription"/>
    <property type="evidence" value="ECO:0007669"/>
    <property type="project" value="InterPro"/>
</dbReference>
<feature type="DNA-binding region" description="H-T-H motif" evidence="2">
    <location>
        <begin position="35"/>
        <end position="54"/>
    </location>
</feature>
<dbReference type="Gene3D" id="1.10.10.60">
    <property type="entry name" value="Homeodomain-like"/>
    <property type="match status" value="1"/>
</dbReference>
<evidence type="ECO:0000259" key="3">
    <source>
        <dbReference type="PROSITE" id="PS50977"/>
    </source>
</evidence>
<dbReference type="PANTHER" id="PTHR30055">
    <property type="entry name" value="HTH-TYPE TRANSCRIPTIONAL REGULATOR RUTR"/>
    <property type="match status" value="1"/>
</dbReference>
<dbReference type="InterPro" id="IPR009057">
    <property type="entry name" value="Homeodomain-like_sf"/>
</dbReference>
<dbReference type="AlphaFoldDB" id="A0A0M7BEC4"/>
<dbReference type="GO" id="GO:0003700">
    <property type="term" value="F:DNA-binding transcription factor activity"/>
    <property type="evidence" value="ECO:0007669"/>
    <property type="project" value="TreeGrafter"/>
</dbReference>
<gene>
    <name evidence="4" type="primary">rutR</name>
    <name evidence="4" type="ORF">JSE7799_02443</name>
</gene>
<dbReference type="STRING" id="313367.JSE7799_02443"/>
<accession>A0A0M7BEC4</accession>
<reference evidence="4 5" key="1">
    <citation type="submission" date="2015-09" db="EMBL/GenBank/DDBJ databases">
        <authorList>
            <person name="Jackson K.R."/>
            <person name="Lunt B.L."/>
            <person name="Fisher J.N.B."/>
            <person name="Gardner A.V."/>
            <person name="Bailey M.E."/>
            <person name="Deus L.M."/>
            <person name="Earl A.S."/>
            <person name="Gibby P.D."/>
            <person name="Hartmann K.A."/>
            <person name="Liu J.E."/>
            <person name="Manci A.M."/>
            <person name="Nielsen D.A."/>
            <person name="Solomon M.B."/>
            <person name="Breakwell D.P."/>
            <person name="Burnett S.H."/>
            <person name="Grose J.H."/>
        </authorList>
    </citation>
    <scope>NUCLEOTIDE SEQUENCE [LARGE SCALE GENOMIC DNA]</scope>
    <source>
        <strain evidence="4 5">CECT 7799</strain>
    </source>
</reference>
<dbReference type="EMBL" id="CYPR01000161">
    <property type="protein sequence ID" value="CUH39715.1"/>
    <property type="molecule type" value="Genomic_DNA"/>
</dbReference>